<dbReference type="InterPro" id="IPR007461">
    <property type="entry name" value="Ysc84_actin-binding"/>
</dbReference>
<sequence length="219" mass="22947">MKNMLRILLATLIALPAANGRAESLEKLIPDCAEILGKMKREDILNMELVKEAKGIVILNVTGFSIGIGGSGGDGILMAKTEKGWSGPVAITTDGGTLGIDVGGTDNDIVILLMKEGVVSKWGTDGQHFSSASAGAVMGPKGGAAVDASMRDRDFHVYIWNKGAELGVNFGGFDVNINEEANADFYGKPMVSAKDILNSVAEVPASKKDGVVRITDLLK</sequence>
<feature type="domain" description="Ysc84 actin-binding" evidence="1">
    <location>
        <begin position="95"/>
        <end position="206"/>
    </location>
</feature>
<dbReference type="Proteomes" id="UP000051220">
    <property type="component" value="Unassembled WGS sequence"/>
</dbReference>
<organism evidence="2 3">
    <name type="scientific">Verrucomicrobia subdivision 6 bacterium BACL9 MAG-120924-bin69</name>
    <dbReference type="NCBI Taxonomy" id="1655635"/>
    <lineage>
        <taxon>Bacteria</taxon>
        <taxon>Pseudomonadati</taxon>
        <taxon>Verrucomicrobiota</taxon>
        <taxon>Verrucomicrobiia</taxon>
        <taxon>Verrucomicrobiales</taxon>
        <taxon>Verrucomicrobia subdivision 6</taxon>
    </lineage>
</organism>
<dbReference type="EMBL" id="LIDN01000077">
    <property type="protein sequence ID" value="KRP33834.1"/>
    <property type="molecule type" value="Genomic_DNA"/>
</dbReference>
<dbReference type="GO" id="GO:0035091">
    <property type="term" value="F:phosphatidylinositol binding"/>
    <property type="evidence" value="ECO:0007669"/>
    <property type="project" value="TreeGrafter"/>
</dbReference>
<gene>
    <name evidence="2" type="ORF">ABS33_03140</name>
</gene>
<name>A0A0R2XCD1_9BACT</name>
<reference evidence="2 3" key="1">
    <citation type="submission" date="2015-10" db="EMBL/GenBank/DDBJ databases">
        <title>Metagenome-Assembled Genomes uncover a global brackish microbiome.</title>
        <authorList>
            <person name="Hugerth L.W."/>
            <person name="Larsson J."/>
            <person name="Alneberg J."/>
            <person name="Lindh M.V."/>
            <person name="Legrand C."/>
            <person name="Pinhassi J."/>
            <person name="Andersson A.F."/>
        </authorList>
    </citation>
    <scope>NUCLEOTIDE SEQUENCE [LARGE SCALE GENOMIC DNA]</scope>
    <source>
        <strain evidence="2">BACL9 MAG-120924-bin69</strain>
    </source>
</reference>
<accession>A0A0R2XCD1</accession>
<protein>
    <recommendedName>
        <fullName evidence="1">Ysc84 actin-binding domain-containing protein</fullName>
    </recommendedName>
</protein>
<evidence type="ECO:0000313" key="2">
    <source>
        <dbReference type="EMBL" id="KRP33834.1"/>
    </source>
</evidence>
<dbReference type="InterPro" id="IPR051702">
    <property type="entry name" value="SH3_domain_YSC84-like"/>
</dbReference>
<comment type="caution">
    <text evidence="2">The sequence shown here is derived from an EMBL/GenBank/DDBJ whole genome shotgun (WGS) entry which is preliminary data.</text>
</comment>
<dbReference type="CDD" id="cd11524">
    <property type="entry name" value="SYLF"/>
    <property type="match status" value="1"/>
</dbReference>
<dbReference type="PANTHER" id="PTHR15629:SF2">
    <property type="entry name" value="SH3 DOMAIN-CONTAINING YSC84-LIKE PROTEIN 1"/>
    <property type="match status" value="1"/>
</dbReference>
<proteinExistence type="predicted"/>
<dbReference type="Pfam" id="PF04366">
    <property type="entry name" value="Ysc84"/>
    <property type="match status" value="1"/>
</dbReference>
<dbReference type="AlphaFoldDB" id="A0A0R2XCD1"/>
<evidence type="ECO:0000313" key="3">
    <source>
        <dbReference type="Proteomes" id="UP000051220"/>
    </source>
</evidence>
<evidence type="ECO:0000259" key="1">
    <source>
        <dbReference type="Pfam" id="PF04366"/>
    </source>
</evidence>
<dbReference type="PANTHER" id="PTHR15629">
    <property type="entry name" value="SH3YL1 PROTEIN"/>
    <property type="match status" value="1"/>
</dbReference>